<dbReference type="Gene3D" id="2.10.109.10">
    <property type="entry name" value="Umud Fragment, subunit A"/>
    <property type="match status" value="1"/>
</dbReference>
<organism evidence="5 6">
    <name type="scientific">Pseudomonas fluorescens</name>
    <dbReference type="NCBI Taxonomy" id="294"/>
    <lineage>
        <taxon>Bacteria</taxon>
        <taxon>Pseudomonadati</taxon>
        <taxon>Pseudomonadota</taxon>
        <taxon>Gammaproteobacteria</taxon>
        <taxon>Pseudomonadales</taxon>
        <taxon>Pseudomonadaceae</taxon>
        <taxon>Pseudomonas</taxon>
    </lineage>
</organism>
<name>A0A0F4TC72_PSEFL</name>
<dbReference type="EMBL" id="LACD01000022">
    <property type="protein sequence ID" value="KJZ42033.1"/>
    <property type="molecule type" value="Genomic_DNA"/>
</dbReference>
<protein>
    <recommendedName>
        <fullName evidence="4">HTH cro/C1-type domain-containing protein</fullName>
    </recommendedName>
</protein>
<dbReference type="PATRIC" id="fig|294.131.peg.2381"/>
<keyword evidence="3" id="KW-0804">Transcription</keyword>
<keyword evidence="1" id="KW-0805">Transcription regulation</keyword>
<evidence type="ECO:0000259" key="4">
    <source>
        <dbReference type="PROSITE" id="PS50943"/>
    </source>
</evidence>
<dbReference type="InterPro" id="IPR015927">
    <property type="entry name" value="Peptidase_S24_S26A/B/C"/>
</dbReference>
<dbReference type="SUPFAM" id="SSF51306">
    <property type="entry name" value="LexA/Signal peptidase"/>
    <property type="match status" value="1"/>
</dbReference>
<evidence type="ECO:0000256" key="3">
    <source>
        <dbReference type="ARBA" id="ARBA00023163"/>
    </source>
</evidence>
<dbReference type="PANTHER" id="PTHR40661">
    <property type="match status" value="1"/>
</dbReference>
<evidence type="ECO:0000256" key="2">
    <source>
        <dbReference type="ARBA" id="ARBA00023125"/>
    </source>
</evidence>
<dbReference type="InterPro" id="IPR010982">
    <property type="entry name" value="Lambda_DNA-bd_dom_sf"/>
</dbReference>
<dbReference type="Gene3D" id="1.10.260.40">
    <property type="entry name" value="lambda repressor-like DNA-binding domains"/>
    <property type="match status" value="1"/>
</dbReference>
<dbReference type="GO" id="GO:0003677">
    <property type="term" value="F:DNA binding"/>
    <property type="evidence" value="ECO:0007669"/>
    <property type="project" value="UniProtKB-KW"/>
</dbReference>
<evidence type="ECO:0000256" key="1">
    <source>
        <dbReference type="ARBA" id="ARBA00023015"/>
    </source>
</evidence>
<gene>
    <name evidence="5" type="ORF">VC34_17590</name>
</gene>
<accession>A0A0F4TC72</accession>
<dbReference type="InterPro" id="IPR001387">
    <property type="entry name" value="Cro/C1-type_HTH"/>
</dbReference>
<dbReference type="InterPro" id="IPR036286">
    <property type="entry name" value="LexA/Signal_pep-like_sf"/>
</dbReference>
<dbReference type="Pfam" id="PF13560">
    <property type="entry name" value="HTH_31"/>
    <property type="match status" value="1"/>
</dbReference>
<sequence length="266" mass="29603">MKKRRPLTPEEFAESVRLKAIYEERKAAAKASGASLTQADVAEACGWSGQSAFSQYATGKVPLNLEALLRLAKALDFSPEQVSTRLLSMVSINSAPSDIEPRRVADLVPMSIWDEDTPLDDDEVEVPYFAEVQLSAGSGMTHVVEVPGRKLRFSKATLREAGVSINDAMCARVHGRSMERMILDGAAVGVDRGQTDIIDGEIYAFDHEGMLRTKYLYKLPGGNVRARSENHEEYPDEIFTPEQMAEIRILGRVFWWSTVRRAPRRG</sequence>
<proteinExistence type="predicted"/>
<dbReference type="Proteomes" id="UP000033500">
    <property type="component" value="Unassembled WGS sequence"/>
</dbReference>
<dbReference type="AlphaFoldDB" id="A0A0F4TC72"/>
<dbReference type="Pfam" id="PF00717">
    <property type="entry name" value="Peptidase_S24"/>
    <property type="match status" value="1"/>
</dbReference>
<keyword evidence="2" id="KW-0238">DNA-binding</keyword>
<feature type="domain" description="HTH cro/C1-type" evidence="4">
    <location>
        <begin position="36"/>
        <end position="82"/>
    </location>
</feature>
<dbReference type="SUPFAM" id="SSF47413">
    <property type="entry name" value="lambda repressor-like DNA-binding domains"/>
    <property type="match status" value="1"/>
</dbReference>
<reference evidence="5 6" key="1">
    <citation type="submission" date="2015-03" db="EMBL/GenBank/DDBJ databases">
        <title>Comparative genomics of Pseudomonas insights into diversity of traits involved in vanlence and defense.</title>
        <authorList>
            <person name="Qin Y."/>
        </authorList>
    </citation>
    <scope>NUCLEOTIDE SEQUENCE [LARGE SCALE GENOMIC DNA]</scope>
    <source>
        <strain evidence="5 6">C3</strain>
    </source>
</reference>
<dbReference type="CDD" id="cd00093">
    <property type="entry name" value="HTH_XRE"/>
    <property type="match status" value="1"/>
</dbReference>
<dbReference type="CDD" id="cd06529">
    <property type="entry name" value="S24_LexA-like"/>
    <property type="match status" value="1"/>
</dbReference>
<dbReference type="PROSITE" id="PS50943">
    <property type="entry name" value="HTH_CROC1"/>
    <property type="match status" value="1"/>
</dbReference>
<evidence type="ECO:0000313" key="6">
    <source>
        <dbReference type="Proteomes" id="UP000033500"/>
    </source>
</evidence>
<evidence type="ECO:0000313" key="5">
    <source>
        <dbReference type="EMBL" id="KJZ42033.1"/>
    </source>
</evidence>
<dbReference type="InterPro" id="IPR039418">
    <property type="entry name" value="LexA-like"/>
</dbReference>
<dbReference type="SMART" id="SM00530">
    <property type="entry name" value="HTH_XRE"/>
    <property type="match status" value="1"/>
</dbReference>
<dbReference type="PANTHER" id="PTHR40661:SF2">
    <property type="entry name" value="HTH-TYPE TRANSCRIPTIONAL REGULATOR PRTR"/>
    <property type="match status" value="1"/>
</dbReference>
<comment type="caution">
    <text evidence="5">The sequence shown here is derived from an EMBL/GenBank/DDBJ whole genome shotgun (WGS) entry which is preliminary data.</text>
</comment>